<gene>
    <name evidence="2" type="ORF">NIES2135_23450</name>
</gene>
<dbReference type="AlphaFoldDB" id="A0A1Z4JFK8"/>
<feature type="region of interest" description="Disordered" evidence="1">
    <location>
        <begin position="59"/>
        <end position="95"/>
    </location>
</feature>
<proteinExistence type="predicted"/>
<protein>
    <submittedName>
        <fullName evidence="2">Uncharacterized protein</fullName>
    </submittedName>
</protein>
<organism evidence="2 3">
    <name type="scientific">Leptolyngbya boryana NIES-2135</name>
    <dbReference type="NCBI Taxonomy" id="1973484"/>
    <lineage>
        <taxon>Bacteria</taxon>
        <taxon>Bacillati</taxon>
        <taxon>Cyanobacteriota</taxon>
        <taxon>Cyanophyceae</taxon>
        <taxon>Leptolyngbyales</taxon>
        <taxon>Leptolyngbyaceae</taxon>
        <taxon>Leptolyngbya group</taxon>
        <taxon>Leptolyngbya</taxon>
    </lineage>
</organism>
<evidence type="ECO:0000256" key="1">
    <source>
        <dbReference type="SAM" id="MobiDB-lite"/>
    </source>
</evidence>
<reference evidence="2 3" key="1">
    <citation type="submission" date="2017-06" db="EMBL/GenBank/DDBJ databases">
        <title>Genome sequencing of cyanobaciteial culture collection at National Institute for Environmental Studies (NIES).</title>
        <authorList>
            <person name="Hirose Y."/>
            <person name="Shimura Y."/>
            <person name="Fujisawa T."/>
            <person name="Nakamura Y."/>
            <person name="Kawachi M."/>
        </authorList>
    </citation>
    <scope>NUCLEOTIDE SEQUENCE [LARGE SCALE GENOMIC DNA]</scope>
    <source>
        <strain evidence="2 3">NIES-2135</strain>
    </source>
</reference>
<sequence length="330" mass="35946">MENRGCFYRGGRLCHKLLQDLYRMFSKNYGTGSLRVATLALAGTIGLVTSGCENSTLSSVPQVQAGPTPPRQPQIASVSEAQDSSSATRTRNFTVSDGMRTVGTMTIAADGTAILKIQDPKTSAVEYHGNFSSPAALDDRKAPLPEVNQVYPLTPEGQSENRCVSGDTACEFPRSQMTHQVSEVAVQDESLVNHDDRFIYQDFSSSFFQQVLEINRDCGLSMVAAPCSTRVYAFKDGSLTTKFIDTESTEEYTMMFQQPVTEEVAFSYLAILNDGKAVDFTSSTSDQPHSQSCPDDTTRTASYCKAELLFNADGAVSGVKLTHIKPKRNG</sequence>
<feature type="compositionally biased region" description="Polar residues" evidence="1">
    <location>
        <begin position="74"/>
        <end position="95"/>
    </location>
</feature>
<dbReference type="EMBL" id="AP018203">
    <property type="protein sequence ID" value="BAY55521.1"/>
    <property type="molecule type" value="Genomic_DNA"/>
</dbReference>
<name>A0A1Z4JFK8_LEPBY</name>
<keyword evidence="3" id="KW-1185">Reference proteome</keyword>
<evidence type="ECO:0000313" key="3">
    <source>
        <dbReference type="Proteomes" id="UP000217895"/>
    </source>
</evidence>
<accession>A0A1Z4JFK8</accession>
<dbReference type="Proteomes" id="UP000217895">
    <property type="component" value="Chromosome"/>
</dbReference>
<evidence type="ECO:0000313" key="2">
    <source>
        <dbReference type="EMBL" id="BAY55521.1"/>
    </source>
</evidence>